<name>A0A0F6W536_9BACT</name>
<dbReference type="KEGG" id="samy:DB32_004651"/>
<evidence type="ECO:0000313" key="2">
    <source>
        <dbReference type="EMBL" id="AKF07502.1"/>
    </source>
</evidence>
<evidence type="ECO:0000313" key="3">
    <source>
        <dbReference type="Proteomes" id="UP000034883"/>
    </source>
</evidence>
<evidence type="ECO:0000256" key="1">
    <source>
        <dbReference type="SAM" id="MobiDB-lite"/>
    </source>
</evidence>
<organism evidence="2 3">
    <name type="scientific">Sandaracinus amylolyticus</name>
    <dbReference type="NCBI Taxonomy" id="927083"/>
    <lineage>
        <taxon>Bacteria</taxon>
        <taxon>Pseudomonadati</taxon>
        <taxon>Myxococcota</taxon>
        <taxon>Polyangia</taxon>
        <taxon>Polyangiales</taxon>
        <taxon>Sandaracinaceae</taxon>
        <taxon>Sandaracinus</taxon>
    </lineage>
</organism>
<dbReference type="AlphaFoldDB" id="A0A0F6W536"/>
<sequence>MDEDRGSRDRRGQLGRRIEVGVTAEIGAAGEKPLLIGEPVGRCTACARAMQIAQRPLDLVLRPLAWLLSSCVLGCGTRSSPALGDAGLARADDASPGDAGPATPDDAGPAVPGAIELPPGFTVWDLVATADGDACLGGSRTGREASDELPEVMQGDAFIACFTPEGRTRAVAIDCSRGSFGVHRLAAHPGGDLYALMEAGCVTEAFGVVRFDRALTVLASTAITSDESPPPYVRAIAASHDAVVVGGSMRRPGRVGASDVRHGPFAAILAPDDLATRHLVAPAPAGGESYSDVGVDFVAAHGDRALVFGRDVEGGSFARSAGSFVSWSRPGPCSTPKTRAPCSPSIADHRSRVALLA</sequence>
<feature type="region of interest" description="Disordered" evidence="1">
    <location>
        <begin position="86"/>
        <end position="111"/>
    </location>
</feature>
<gene>
    <name evidence="2" type="ORF">DB32_004651</name>
</gene>
<dbReference type="RefSeq" id="WP_053234753.1">
    <property type="nucleotide sequence ID" value="NZ_CP011125.1"/>
</dbReference>
<proteinExistence type="predicted"/>
<keyword evidence="3" id="KW-1185">Reference proteome</keyword>
<dbReference type="Proteomes" id="UP000034883">
    <property type="component" value="Chromosome"/>
</dbReference>
<accession>A0A0F6W536</accession>
<reference evidence="2 3" key="1">
    <citation type="submission" date="2015-03" db="EMBL/GenBank/DDBJ databases">
        <title>Genome assembly of Sandaracinus amylolyticus DSM 53668.</title>
        <authorList>
            <person name="Sharma G."/>
            <person name="Subramanian S."/>
        </authorList>
    </citation>
    <scope>NUCLEOTIDE SEQUENCE [LARGE SCALE GENOMIC DNA]</scope>
    <source>
        <strain evidence="2 3">DSM 53668</strain>
    </source>
</reference>
<protein>
    <submittedName>
        <fullName evidence="2">Uncharacterized protein</fullName>
    </submittedName>
</protein>
<dbReference type="EMBL" id="CP011125">
    <property type="protein sequence ID" value="AKF07502.1"/>
    <property type="molecule type" value="Genomic_DNA"/>
</dbReference>